<name>A0A4V0Z094_KTERU</name>
<accession>A0A4V0Z094</accession>
<gene>
    <name evidence="1" type="ORF">EPA93_43240</name>
</gene>
<dbReference type="KEGG" id="kbs:EPA93_43240"/>
<dbReference type="EMBL" id="CP035758">
    <property type="protein sequence ID" value="QBD82431.1"/>
    <property type="molecule type" value="Genomic_DNA"/>
</dbReference>
<evidence type="ECO:0000313" key="1">
    <source>
        <dbReference type="EMBL" id="QBD82431.1"/>
    </source>
</evidence>
<organism evidence="1 2">
    <name type="scientific">Ktedonosporobacter rubrisoli</name>
    <dbReference type="NCBI Taxonomy" id="2509675"/>
    <lineage>
        <taxon>Bacteria</taxon>
        <taxon>Bacillati</taxon>
        <taxon>Chloroflexota</taxon>
        <taxon>Ktedonobacteria</taxon>
        <taxon>Ktedonobacterales</taxon>
        <taxon>Ktedonosporobacteraceae</taxon>
        <taxon>Ktedonosporobacter</taxon>
    </lineage>
</organism>
<keyword evidence="2" id="KW-1185">Reference proteome</keyword>
<protein>
    <submittedName>
        <fullName evidence="1">Uncharacterized protein</fullName>
    </submittedName>
</protein>
<dbReference type="AlphaFoldDB" id="A0A4V0Z094"/>
<reference evidence="1 2" key="1">
    <citation type="submission" date="2019-01" db="EMBL/GenBank/DDBJ databases">
        <title>Ktedonosporobacter rubrisoli SCAWS-G2.</title>
        <authorList>
            <person name="Huang Y."/>
            <person name="Yan B."/>
        </authorList>
    </citation>
    <scope>NUCLEOTIDE SEQUENCE [LARGE SCALE GENOMIC DNA]</scope>
    <source>
        <strain evidence="1 2">SCAWS-G2</strain>
    </source>
</reference>
<dbReference type="Proteomes" id="UP000290365">
    <property type="component" value="Chromosome"/>
</dbReference>
<proteinExistence type="predicted"/>
<dbReference type="RefSeq" id="WP_129893500.1">
    <property type="nucleotide sequence ID" value="NZ_CP035758.1"/>
</dbReference>
<sequence length="112" mass="13130">MNHDELDKLEIAVRNMRWEDVQFSPSLDEVRELDRQLPAGWVQTLEENFTQEEVQAWLRAPLQVPENNNINEEARQAISELDLNVEDIIQELDHAPTLELPPELPPDHDWGR</sequence>
<evidence type="ECO:0000313" key="2">
    <source>
        <dbReference type="Proteomes" id="UP000290365"/>
    </source>
</evidence>